<dbReference type="InterPro" id="IPR012358">
    <property type="entry name" value="EndopolyPtase_N1"/>
</dbReference>
<evidence type="ECO:0000256" key="1">
    <source>
        <dbReference type="ARBA" id="ARBA00004576"/>
    </source>
</evidence>
<evidence type="ECO:0000256" key="14">
    <source>
        <dbReference type="SAM" id="SignalP"/>
    </source>
</evidence>
<dbReference type="FunFam" id="3.60.21.10:FF:000082">
    <property type="entry name" value="Endopolyphosphatase"/>
    <property type="match status" value="1"/>
</dbReference>
<feature type="compositionally biased region" description="Basic residues" evidence="13">
    <location>
        <begin position="566"/>
        <end position="581"/>
    </location>
</feature>
<dbReference type="Proteomes" id="UP000800097">
    <property type="component" value="Unassembled WGS sequence"/>
</dbReference>
<name>A0A6A6J8J2_WESOR</name>
<dbReference type="GO" id="GO:0005774">
    <property type="term" value="C:vacuolar membrane"/>
    <property type="evidence" value="ECO:0007669"/>
    <property type="project" value="UniProtKB-SubCell"/>
</dbReference>
<evidence type="ECO:0000256" key="12">
    <source>
        <dbReference type="PIRNR" id="PIRNR027093"/>
    </source>
</evidence>
<keyword evidence="9" id="KW-1133">Transmembrane helix</keyword>
<accession>A0A6A6J8J2</accession>
<evidence type="ECO:0000256" key="4">
    <source>
        <dbReference type="ARBA" id="ARBA00014458"/>
    </source>
</evidence>
<proteinExistence type="inferred from homology"/>
<dbReference type="AlphaFoldDB" id="A0A6A6J8J2"/>
<evidence type="ECO:0000256" key="11">
    <source>
        <dbReference type="ARBA" id="ARBA00023180"/>
    </source>
</evidence>
<feature type="signal peptide" evidence="14">
    <location>
        <begin position="1"/>
        <end position="18"/>
    </location>
</feature>
<dbReference type="EMBL" id="ML986519">
    <property type="protein sequence ID" value="KAF2272567.1"/>
    <property type="molecule type" value="Genomic_DNA"/>
</dbReference>
<dbReference type="InterPro" id="IPR041805">
    <property type="entry name" value="ASMase/PPN1_MPP"/>
</dbReference>
<evidence type="ECO:0000256" key="13">
    <source>
        <dbReference type="SAM" id="MobiDB-lite"/>
    </source>
</evidence>
<dbReference type="InterPro" id="IPR004843">
    <property type="entry name" value="Calcineurin-like_PHP"/>
</dbReference>
<dbReference type="GO" id="GO:0006798">
    <property type="term" value="P:polyphosphate catabolic process"/>
    <property type="evidence" value="ECO:0007669"/>
    <property type="project" value="TreeGrafter"/>
</dbReference>
<feature type="compositionally biased region" description="Acidic residues" evidence="13">
    <location>
        <begin position="625"/>
        <end position="670"/>
    </location>
</feature>
<dbReference type="CDD" id="cd00842">
    <property type="entry name" value="MPP_ASMase"/>
    <property type="match status" value="1"/>
</dbReference>
<keyword evidence="11" id="KW-0325">Glycoprotein</keyword>
<dbReference type="EC" id="3.6.1.10" evidence="3 12"/>
<dbReference type="GO" id="GO:0004309">
    <property type="term" value="F:exopolyphosphatase activity"/>
    <property type="evidence" value="ECO:0007669"/>
    <property type="project" value="TreeGrafter"/>
</dbReference>
<dbReference type="PANTHER" id="PTHR10340">
    <property type="entry name" value="SPHINGOMYELIN PHOSPHODIESTERASE"/>
    <property type="match status" value="1"/>
</dbReference>
<evidence type="ECO:0000256" key="10">
    <source>
        <dbReference type="ARBA" id="ARBA00023136"/>
    </source>
</evidence>
<gene>
    <name evidence="16" type="ORF">EI97DRAFT_436809</name>
</gene>
<dbReference type="InterPro" id="IPR029052">
    <property type="entry name" value="Metallo-depent_PP-like"/>
</dbReference>
<protein>
    <recommendedName>
        <fullName evidence="4 12">Endopolyphosphatase</fullName>
        <ecNumber evidence="3 12">3.6.1.10</ecNumber>
    </recommendedName>
</protein>
<dbReference type="GeneID" id="54552384"/>
<keyword evidence="7 12" id="KW-0378">Hydrolase</keyword>
<dbReference type="GO" id="GO:0000298">
    <property type="term" value="F:endopolyphosphatase activity"/>
    <property type="evidence" value="ECO:0007669"/>
    <property type="project" value="UniProtKB-EC"/>
</dbReference>
<dbReference type="RefSeq" id="XP_033650106.1">
    <property type="nucleotide sequence ID" value="XM_033799209.1"/>
</dbReference>
<feature type="region of interest" description="Disordered" evidence="13">
    <location>
        <begin position="483"/>
        <end position="521"/>
    </location>
</feature>
<dbReference type="Pfam" id="PF00149">
    <property type="entry name" value="Metallophos"/>
    <property type="match status" value="1"/>
</dbReference>
<evidence type="ECO:0000256" key="7">
    <source>
        <dbReference type="ARBA" id="ARBA00022801"/>
    </source>
</evidence>
<dbReference type="GO" id="GO:0000324">
    <property type="term" value="C:fungal-type vacuole"/>
    <property type="evidence" value="ECO:0007669"/>
    <property type="project" value="TreeGrafter"/>
</dbReference>
<feature type="region of interest" description="Disordered" evidence="13">
    <location>
        <begin position="620"/>
        <end position="688"/>
    </location>
</feature>
<feature type="compositionally biased region" description="Pro residues" evidence="13">
    <location>
        <begin position="508"/>
        <end position="521"/>
    </location>
</feature>
<reference evidence="16" key="1">
    <citation type="journal article" date="2020" name="Stud. Mycol.">
        <title>101 Dothideomycetes genomes: a test case for predicting lifestyles and emergence of pathogens.</title>
        <authorList>
            <person name="Haridas S."/>
            <person name="Albert R."/>
            <person name="Binder M."/>
            <person name="Bloem J."/>
            <person name="Labutti K."/>
            <person name="Salamov A."/>
            <person name="Andreopoulos B."/>
            <person name="Baker S."/>
            <person name="Barry K."/>
            <person name="Bills G."/>
            <person name="Bluhm B."/>
            <person name="Cannon C."/>
            <person name="Castanera R."/>
            <person name="Culley D."/>
            <person name="Daum C."/>
            <person name="Ezra D."/>
            <person name="Gonzalez J."/>
            <person name="Henrissat B."/>
            <person name="Kuo A."/>
            <person name="Liang C."/>
            <person name="Lipzen A."/>
            <person name="Lutzoni F."/>
            <person name="Magnuson J."/>
            <person name="Mondo S."/>
            <person name="Nolan M."/>
            <person name="Ohm R."/>
            <person name="Pangilinan J."/>
            <person name="Park H.-J."/>
            <person name="Ramirez L."/>
            <person name="Alfaro M."/>
            <person name="Sun H."/>
            <person name="Tritt A."/>
            <person name="Yoshinaga Y."/>
            <person name="Zwiers L.-H."/>
            <person name="Turgeon B."/>
            <person name="Goodwin S."/>
            <person name="Spatafora J."/>
            <person name="Crous P."/>
            <person name="Grigoriev I."/>
        </authorList>
    </citation>
    <scope>NUCLEOTIDE SEQUENCE</scope>
    <source>
        <strain evidence="16">CBS 379.55</strain>
    </source>
</reference>
<evidence type="ECO:0000259" key="15">
    <source>
        <dbReference type="Pfam" id="PF00149"/>
    </source>
</evidence>
<evidence type="ECO:0000256" key="3">
    <source>
        <dbReference type="ARBA" id="ARBA00012459"/>
    </source>
</evidence>
<comment type="similarity">
    <text evidence="2">Belongs to the endopolyphosphatase PPN1 family.</text>
</comment>
<evidence type="ECO:0000256" key="5">
    <source>
        <dbReference type="ARBA" id="ARBA00022554"/>
    </source>
</evidence>
<comment type="catalytic activity">
    <reaction evidence="12">
        <text>[phosphate](n+1) + n H2O = (n+1) phosphate + n H(+)</text>
        <dbReference type="Rhea" id="RHEA:22452"/>
        <dbReference type="Rhea" id="RHEA-COMP:14280"/>
        <dbReference type="ChEBI" id="CHEBI:15377"/>
        <dbReference type="ChEBI" id="CHEBI:15378"/>
        <dbReference type="ChEBI" id="CHEBI:16838"/>
        <dbReference type="ChEBI" id="CHEBI:43474"/>
        <dbReference type="EC" id="3.6.1.10"/>
    </reaction>
</comment>
<comment type="function">
    <text evidence="12">Catalyzes the hydrolysis of inorganic polyphosphate (polyP) chains of many hundreds of phosphate residues into shorter lengths.</text>
</comment>
<evidence type="ECO:0000313" key="16">
    <source>
        <dbReference type="EMBL" id="KAF2272567.1"/>
    </source>
</evidence>
<comment type="subcellular location">
    <subcellularLocation>
        <location evidence="1">Vacuole membrane</location>
        <topology evidence="1">Single-pass type II membrane protein</topology>
    </subcellularLocation>
</comment>
<keyword evidence="5 12" id="KW-0926">Vacuole</keyword>
<dbReference type="PIRSF" id="PIRSF027093">
    <property type="entry name" value="EndopolyPtase_N1"/>
    <property type="match status" value="1"/>
</dbReference>
<keyword evidence="8" id="KW-0735">Signal-anchor</keyword>
<evidence type="ECO:0000256" key="2">
    <source>
        <dbReference type="ARBA" id="ARBA00010399"/>
    </source>
</evidence>
<keyword evidence="14" id="KW-0732">Signal</keyword>
<dbReference type="SUPFAM" id="SSF56300">
    <property type="entry name" value="Metallo-dependent phosphatases"/>
    <property type="match status" value="1"/>
</dbReference>
<evidence type="ECO:0000256" key="6">
    <source>
        <dbReference type="ARBA" id="ARBA00022692"/>
    </source>
</evidence>
<organism evidence="16 17">
    <name type="scientific">Westerdykella ornata</name>
    <dbReference type="NCBI Taxonomy" id="318751"/>
    <lineage>
        <taxon>Eukaryota</taxon>
        <taxon>Fungi</taxon>
        <taxon>Dikarya</taxon>
        <taxon>Ascomycota</taxon>
        <taxon>Pezizomycotina</taxon>
        <taxon>Dothideomycetes</taxon>
        <taxon>Pleosporomycetidae</taxon>
        <taxon>Pleosporales</taxon>
        <taxon>Sporormiaceae</taxon>
        <taxon>Westerdykella</taxon>
    </lineage>
</organism>
<feature type="compositionally biased region" description="Basic residues" evidence="13">
    <location>
        <begin position="496"/>
        <end position="505"/>
    </location>
</feature>
<feature type="chain" id="PRO_5025427736" description="Endopolyphosphatase" evidence="14">
    <location>
        <begin position="19"/>
        <end position="723"/>
    </location>
</feature>
<sequence>MFAELVCGLLLASRTAVAAAVEAEEASISMSPSQSPSSNHRRGRRLQGRFLHITDIHPDPFYKVYSSTESDAACHRRRGPAGVYGAETSACDTPYSLINETFAWIEQHLKDTIDFVVWTGDSARHDNDEKIPRTHAQIIEQNEFVVAKFRDVFGSSREAGIPVVPTFGNNDVMPHNIFVKGPNKWTSKYLDIWRDYIPEEQRHSFQEGGWFYVEVIPNKLAVFSLNTLYLFDSNSAVNGCANKHEPGYEHMEWLRIQLRNMRERGMKAILTGHVPPARTRSKRSWDETCWQKYTLWQRQYRDVIIASLFGHMNIDHFMLHDSNQLKRGTKKGEMAALEQTGRVSMLEDGEVTVASAAEYLSDLGDMWAKLPSPPKGISTSTSTAGDLGSQSKKNGQSKKRFRRRVGGRYRQKFSVSHVAPSIVPNYFPTIRVYSYNISGLEDSTGRLQYTYVKAPLLDSQTTMDVNGGLPEVADLEEDEEAVNELAKRKKGEDHKKAGKRRKYKFKVPEPPSKSAPPGPAYSPQPLTLLGYVQYFANLTDINNDFVSDSVPHGDGLPEASKWKEGKHGRHQGKQPRPKPHPKPFSFQVEYNTTDDKVYRLKDLTVRSYYSLARRIGTNKVGKTDEADEEEESGEEDVDEEDDDDLDGMDNGDVYDDEEDDEEEDEGEGDDETHVVVEANAKRKQPKGKRTGLWNAFVQRAFVGTMDAGDLSKVDVPGAWEKVE</sequence>
<dbReference type="PANTHER" id="PTHR10340:SF55">
    <property type="entry name" value="ENDOPOLYPHOSPHATASE"/>
    <property type="match status" value="1"/>
</dbReference>
<feature type="domain" description="Calcineurin-like phosphoesterase" evidence="15">
    <location>
        <begin position="49"/>
        <end position="311"/>
    </location>
</feature>
<keyword evidence="6" id="KW-0812">Transmembrane</keyword>
<evidence type="ECO:0000313" key="17">
    <source>
        <dbReference type="Proteomes" id="UP000800097"/>
    </source>
</evidence>
<keyword evidence="10 12" id="KW-0472">Membrane</keyword>
<dbReference type="Gene3D" id="3.60.21.10">
    <property type="match status" value="1"/>
</dbReference>
<dbReference type="GO" id="GO:0008081">
    <property type="term" value="F:phosphoric diester hydrolase activity"/>
    <property type="evidence" value="ECO:0007669"/>
    <property type="project" value="TreeGrafter"/>
</dbReference>
<dbReference type="OrthoDB" id="348678at2759"/>
<feature type="region of interest" description="Disordered" evidence="13">
    <location>
        <begin position="549"/>
        <end position="587"/>
    </location>
</feature>
<evidence type="ECO:0000256" key="9">
    <source>
        <dbReference type="ARBA" id="ARBA00022989"/>
    </source>
</evidence>
<feature type="compositionally biased region" description="Basic residues" evidence="13">
    <location>
        <begin position="395"/>
        <end position="404"/>
    </location>
</feature>
<keyword evidence="17" id="KW-1185">Reference proteome</keyword>
<feature type="region of interest" description="Disordered" evidence="13">
    <location>
        <begin position="371"/>
        <end position="404"/>
    </location>
</feature>
<evidence type="ECO:0000256" key="8">
    <source>
        <dbReference type="ARBA" id="ARBA00022968"/>
    </source>
</evidence>